<dbReference type="PANTHER" id="PTHR21015:SF22">
    <property type="entry name" value="GLYCOSYLTRANSFERASE"/>
    <property type="match status" value="1"/>
</dbReference>
<evidence type="ECO:0000256" key="10">
    <source>
        <dbReference type="HAMAP-Rule" id="MF_00033"/>
    </source>
</evidence>
<dbReference type="GO" id="GO:0050511">
    <property type="term" value="F:undecaprenyldiphospho-muramoylpentapeptide beta-N-acetylglucosaminyltransferase activity"/>
    <property type="evidence" value="ECO:0007669"/>
    <property type="project" value="UniProtKB-UniRule"/>
</dbReference>
<feature type="binding site" evidence="10">
    <location>
        <position position="195"/>
    </location>
    <ligand>
        <name>UDP-N-acetyl-alpha-D-glucosamine</name>
        <dbReference type="ChEBI" id="CHEBI:57705"/>
    </ligand>
</feature>
<evidence type="ECO:0000256" key="5">
    <source>
        <dbReference type="ARBA" id="ARBA00022960"/>
    </source>
</evidence>
<keyword evidence="14" id="KW-1185">Reference proteome</keyword>
<keyword evidence="9 10" id="KW-0961">Cell wall biogenesis/degradation</keyword>
<name>A0A4V3CXI7_9MICO</name>
<dbReference type="InterPro" id="IPR004276">
    <property type="entry name" value="GlycoTrans_28_N"/>
</dbReference>
<dbReference type="GO" id="GO:0071555">
    <property type="term" value="P:cell wall organization"/>
    <property type="evidence" value="ECO:0007669"/>
    <property type="project" value="UniProtKB-KW"/>
</dbReference>
<sequence>MYDEFRHEMWHTPELIHPAVAAAYLVFNTPGIRAPHYSEARPNRAPSRGDFYAVLHSEHTPRHPDRSRDAVTRVLLAGGGTAGHVNPLLAVADALRNRAPSDTVLVLGTADGLESRLVPERGYVLEIIPRVAFPRRPSAHALTFPLRLHAAVQRTRSLIRAHRIDVVVGFGGYVATPAYLAAQREGVPYVVHEANARPGLANVWGARRAAAIGTVFPMTRLPRAVLVGMPLRAEIATLDRAATRAEAARAFGLSARRPVLLAFGGSAGASKINGALIDAWPAIRAAGWQLLHVTGDAKRGDVAAPDRDPDRVVVPYVQRMDLAYALADFVLCRSGSATVSELSALGIPAAYVPYAVGNGEQELNASPVVRAGGALLLEDATLDAAAVVARVLPCLQNAAARAHMGRVAATLGTRDGTEQFVALIDAVSGAAMTA</sequence>
<evidence type="ECO:0000259" key="12">
    <source>
        <dbReference type="Pfam" id="PF04101"/>
    </source>
</evidence>
<dbReference type="Pfam" id="PF04101">
    <property type="entry name" value="Glyco_tran_28_C"/>
    <property type="match status" value="1"/>
</dbReference>
<dbReference type="InterPro" id="IPR006009">
    <property type="entry name" value="GlcNAc_MurG"/>
</dbReference>
<keyword evidence="2 10" id="KW-0132">Cell division</keyword>
<dbReference type="EC" id="2.4.1.227" evidence="10"/>
<comment type="subcellular location">
    <subcellularLocation>
        <location evidence="10">Cell membrane</location>
        <topology evidence="10">Peripheral membrane protein</topology>
        <orientation evidence="10">Cytoplasmic side</orientation>
    </subcellularLocation>
</comment>
<dbReference type="PANTHER" id="PTHR21015">
    <property type="entry name" value="UDP-N-ACETYLGLUCOSAMINE--N-ACETYLMURAMYL-(PENTAPEPTIDE) PYROPHOSPHORYL-UNDECAPRENOL N-ACETYLGLUCOSAMINE TRANSFERASE 1"/>
    <property type="match status" value="1"/>
</dbReference>
<keyword evidence="1 10" id="KW-1003">Cell membrane</keyword>
<dbReference type="AlphaFoldDB" id="A0A4V3CXI7"/>
<keyword evidence="4 10" id="KW-0808">Transferase</keyword>
<comment type="function">
    <text evidence="10">Cell wall formation. Catalyzes the transfer of a GlcNAc subunit on undecaprenyl-pyrophosphoryl-MurNAc-pentapeptide (lipid intermediate I) to form undecaprenyl-pyrophosphoryl-MurNAc-(pentapeptide)GlcNAc (lipid intermediate II).</text>
</comment>
<evidence type="ECO:0000256" key="7">
    <source>
        <dbReference type="ARBA" id="ARBA00023136"/>
    </source>
</evidence>
<evidence type="ECO:0000313" key="13">
    <source>
        <dbReference type="EMBL" id="TDP90348.1"/>
    </source>
</evidence>
<keyword evidence="7 10" id="KW-0472">Membrane</keyword>
<dbReference type="EMBL" id="SNYA01000007">
    <property type="protein sequence ID" value="TDP90348.1"/>
    <property type="molecule type" value="Genomic_DNA"/>
</dbReference>
<feature type="binding site" evidence="10">
    <location>
        <position position="232"/>
    </location>
    <ligand>
        <name>UDP-N-acetyl-alpha-D-glucosamine</name>
        <dbReference type="ChEBI" id="CHEBI:57705"/>
    </ligand>
</feature>
<organism evidence="13 14">
    <name type="scientific">Leucobacter luti</name>
    <dbReference type="NCBI Taxonomy" id="340320"/>
    <lineage>
        <taxon>Bacteria</taxon>
        <taxon>Bacillati</taxon>
        <taxon>Actinomycetota</taxon>
        <taxon>Actinomycetes</taxon>
        <taxon>Micrococcales</taxon>
        <taxon>Microbacteriaceae</taxon>
        <taxon>Leucobacter</taxon>
    </lineage>
</organism>
<keyword evidence="5 10" id="KW-0133">Cell shape</keyword>
<dbReference type="UniPathway" id="UPA00219"/>
<feature type="domain" description="Glycosyl transferase family 28 C-terminal" evidence="12">
    <location>
        <begin position="260"/>
        <end position="419"/>
    </location>
</feature>
<dbReference type="InterPro" id="IPR007235">
    <property type="entry name" value="Glyco_trans_28_C"/>
</dbReference>
<dbReference type="Pfam" id="PF03033">
    <property type="entry name" value="Glyco_transf_28"/>
    <property type="match status" value="1"/>
</dbReference>
<keyword evidence="3 10" id="KW-0328">Glycosyltransferase</keyword>
<dbReference type="SUPFAM" id="SSF53756">
    <property type="entry name" value="UDP-Glycosyltransferase/glycogen phosphorylase"/>
    <property type="match status" value="1"/>
</dbReference>
<dbReference type="GO" id="GO:0051991">
    <property type="term" value="F:UDP-N-acetyl-D-glucosamine:N-acetylmuramoyl-L-alanyl-D-glutamyl-meso-2,6-diaminopimelyl-D-alanyl-D-alanine-diphosphoundecaprenol 4-beta-N-acetylglucosaminlytransferase activity"/>
    <property type="evidence" value="ECO:0007669"/>
    <property type="project" value="RHEA"/>
</dbReference>
<evidence type="ECO:0000256" key="1">
    <source>
        <dbReference type="ARBA" id="ARBA00022475"/>
    </source>
</evidence>
<evidence type="ECO:0000256" key="8">
    <source>
        <dbReference type="ARBA" id="ARBA00023306"/>
    </source>
</evidence>
<protein>
    <recommendedName>
        <fullName evidence="10">UDP-N-acetylglucosamine--N-acetylmuramyl-(pentapeptide) pyrophosphoryl-undecaprenol N-acetylglucosamine transferase</fullName>
        <ecNumber evidence="10">2.4.1.227</ecNumber>
    </recommendedName>
    <alternativeName>
        <fullName evidence="10">Undecaprenyl-PP-MurNAc-pentapeptide-UDPGlcNAc GlcNAc transferase</fullName>
    </alternativeName>
</protein>
<gene>
    <name evidence="10" type="primary">murG</name>
    <name evidence="13" type="ORF">EDF62_2918</name>
</gene>
<feature type="binding site" evidence="10">
    <location>
        <position position="361"/>
    </location>
    <ligand>
        <name>UDP-N-acetyl-alpha-D-glucosamine</name>
        <dbReference type="ChEBI" id="CHEBI:57705"/>
    </ligand>
</feature>
<dbReference type="Proteomes" id="UP000295601">
    <property type="component" value="Unassembled WGS sequence"/>
</dbReference>
<feature type="binding site" evidence="10">
    <location>
        <begin position="81"/>
        <end position="83"/>
    </location>
    <ligand>
        <name>UDP-N-acetyl-alpha-D-glucosamine</name>
        <dbReference type="ChEBI" id="CHEBI:57705"/>
    </ligand>
</feature>
<comment type="similarity">
    <text evidence="10">Belongs to the glycosyltransferase 28 family. MurG subfamily.</text>
</comment>
<keyword evidence="8 10" id="KW-0131">Cell cycle</keyword>
<feature type="domain" description="Glycosyltransferase family 28 N-terminal" evidence="11">
    <location>
        <begin position="74"/>
        <end position="212"/>
    </location>
</feature>
<dbReference type="GO" id="GO:0005886">
    <property type="term" value="C:plasma membrane"/>
    <property type="evidence" value="ECO:0007669"/>
    <property type="project" value="UniProtKB-SubCell"/>
</dbReference>
<dbReference type="GO" id="GO:0008360">
    <property type="term" value="P:regulation of cell shape"/>
    <property type="evidence" value="ECO:0007669"/>
    <property type="project" value="UniProtKB-KW"/>
</dbReference>
<dbReference type="GO" id="GO:0005975">
    <property type="term" value="P:carbohydrate metabolic process"/>
    <property type="evidence" value="ECO:0007669"/>
    <property type="project" value="InterPro"/>
</dbReference>
<accession>A0A4V3CXI7</accession>
<evidence type="ECO:0000259" key="11">
    <source>
        <dbReference type="Pfam" id="PF03033"/>
    </source>
</evidence>
<dbReference type="GO" id="GO:0051301">
    <property type="term" value="P:cell division"/>
    <property type="evidence" value="ECO:0007669"/>
    <property type="project" value="UniProtKB-KW"/>
</dbReference>
<evidence type="ECO:0000256" key="6">
    <source>
        <dbReference type="ARBA" id="ARBA00022984"/>
    </source>
</evidence>
<reference evidence="13 14" key="1">
    <citation type="submission" date="2019-03" db="EMBL/GenBank/DDBJ databases">
        <title>Genomic analyses of the natural microbiome of Caenorhabditis elegans.</title>
        <authorList>
            <person name="Samuel B."/>
        </authorList>
    </citation>
    <scope>NUCLEOTIDE SEQUENCE [LARGE SCALE GENOMIC DNA]</scope>
    <source>
        <strain evidence="13 14">JUb18</strain>
    </source>
</reference>
<feature type="binding site" evidence="10">
    <location>
        <position position="266"/>
    </location>
    <ligand>
        <name>UDP-N-acetyl-alpha-D-glucosamine</name>
        <dbReference type="ChEBI" id="CHEBI:57705"/>
    </ligand>
</feature>
<comment type="caution">
    <text evidence="13">The sequence shown here is derived from an EMBL/GenBank/DDBJ whole genome shotgun (WGS) entry which is preliminary data.</text>
</comment>
<keyword evidence="6 10" id="KW-0573">Peptidoglycan synthesis</keyword>
<dbReference type="HAMAP" id="MF_00033">
    <property type="entry name" value="MurG"/>
    <property type="match status" value="1"/>
</dbReference>
<dbReference type="Gene3D" id="3.40.50.2000">
    <property type="entry name" value="Glycogen Phosphorylase B"/>
    <property type="match status" value="2"/>
</dbReference>
<evidence type="ECO:0000256" key="2">
    <source>
        <dbReference type="ARBA" id="ARBA00022618"/>
    </source>
</evidence>
<evidence type="ECO:0000256" key="9">
    <source>
        <dbReference type="ARBA" id="ARBA00023316"/>
    </source>
</evidence>
<dbReference type="CDD" id="cd03785">
    <property type="entry name" value="GT28_MurG"/>
    <property type="match status" value="1"/>
</dbReference>
<evidence type="ECO:0000256" key="3">
    <source>
        <dbReference type="ARBA" id="ARBA00022676"/>
    </source>
</evidence>
<evidence type="ECO:0000313" key="14">
    <source>
        <dbReference type="Proteomes" id="UP000295601"/>
    </source>
</evidence>
<proteinExistence type="inferred from homology"/>
<evidence type="ECO:0000256" key="4">
    <source>
        <dbReference type="ARBA" id="ARBA00022679"/>
    </source>
</evidence>
<dbReference type="GO" id="GO:0009252">
    <property type="term" value="P:peptidoglycan biosynthetic process"/>
    <property type="evidence" value="ECO:0007669"/>
    <property type="project" value="UniProtKB-UniRule"/>
</dbReference>
<comment type="caution">
    <text evidence="10">Lacks conserved residue(s) required for the propagation of feature annotation.</text>
</comment>
<comment type="catalytic activity">
    <reaction evidence="10">
        <text>di-trans,octa-cis-undecaprenyl diphospho-N-acetyl-alpha-D-muramoyl-L-alanyl-D-glutamyl-meso-2,6-diaminopimeloyl-D-alanyl-D-alanine + UDP-N-acetyl-alpha-D-glucosamine = di-trans,octa-cis-undecaprenyl diphospho-[N-acetyl-alpha-D-glucosaminyl-(1-&gt;4)]-N-acetyl-alpha-D-muramoyl-L-alanyl-D-glutamyl-meso-2,6-diaminopimeloyl-D-alanyl-D-alanine + UDP + H(+)</text>
        <dbReference type="Rhea" id="RHEA:31227"/>
        <dbReference type="ChEBI" id="CHEBI:15378"/>
        <dbReference type="ChEBI" id="CHEBI:57705"/>
        <dbReference type="ChEBI" id="CHEBI:58223"/>
        <dbReference type="ChEBI" id="CHEBI:61387"/>
        <dbReference type="ChEBI" id="CHEBI:61388"/>
        <dbReference type="EC" id="2.4.1.227"/>
    </reaction>
</comment>
<comment type="pathway">
    <text evidence="10">Cell wall biogenesis; peptidoglycan biosynthesis.</text>
</comment>